<dbReference type="Pfam" id="PF07690">
    <property type="entry name" value="MFS_1"/>
    <property type="match status" value="1"/>
</dbReference>
<feature type="transmembrane region" description="Helical" evidence="5">
    <location>
        <begin position="366"/>
        <end position="382"/>
    </location>
</feature>
<dbReference type="Gene3D" id="1.20.1250.20">
    <property type="entry name" value="MFS general substrate transporter like domains"/>
    <property type="match status" value="1"/>
</dbReference>
<accession>A0A2T0FKE0</accession>
<proteinExistence type="predicted"/>
<evidence type="ECO:0000256" key="4">
    <source>
        <dbReference type="ARBA" id="ARBA00023136"/>
    </source>
</evidence>
<feature type="transmembrane region" description="Helical" evidence="5">
    <location>
        <begin position="430"/>
        <end position="451"/>
    </location>
</feature>
<feature type="transmembrane region" description="Helical" evidence="5">
    <location>
        <begin position="194"/>
        <end position="213"/>
    </location>
</feature>
<keyword evidence="3 5" id="KW-1133">Transmembrane helix</keyword>
<comment type="subcellular location">
    <subcellularLocation>
        <location evidence="1">Membrane</location>
        <topology evidence="1">Multi-pass membrane protein</topology>
    </subcellularLocation>
</comment>
<dbReference type="GeneID" id="36516832"/>
<feature type="transmembrane region" description="Helical" evidence="5">
    <location>
        <begin position="42"/>
        <end position="71"/>
    </location>
</feature>
<feature type="transmembrane region" description="Helical" evidence="5">
    <location>
        <begin position="153"/>
        <end position="173"/>
    </location>
</feature>
<dbReference type="GO" id="GO:0016020">
    <property type="term" value="C:membrane"/>
    <property type="evidence" value="ECO:0007669"/>
    <property type="project" value="UniProtKB-SubCell"/>
</dbReference>
<reference evidence="6 7" key="1">
    <citation type="submission" date="2017-04" db="EMBL/GenBank/DDBJ databases">
        <title>Genome sequencing of [Candida] sorbophila.</title>
        <authorList>
            <person name="Ahn J.O."/>
        </authorList>
    </citation>
    <scope>NUCLEOTIDE SEQUENCE [LARGE SCALE GENOMIC DNA]</scope>
    <source>
        <strain evidence="6 7">DS02</strain>
    </source>
</reference>
<evidence type="ECO:0000313" key="6">
    <source>
        <dbReference type="EMBL" id="PRT55464.1"/>
    </source>
</evidence>
<dbReference type="GO" id="GO:0022857">
    <property type="term" value="F:transmembrane transporter activity"/>
    <property type="evidence" value="ECO:0007669"/>
    <property type="project" value="InterPro"/>
</dbReference>
<keyword evidence="4 5" id="KW-0472">Membrane</keyword>
<evidence type="ECO:0000256" key="2">
    <source>
        <dbReference type="ARBA" id="ARBA00022692"/>
    </source>
</evidence>
<dbReference type="EMBL" id="NDIQ01000021">
    <property type="protein sequence ID" value="PRT55464.1"/>
    <property type="molecule type" value="Genomic_DNA"/>
</dbReference>
<gene>
    <name evidence="6" type="ORF">B9G98_03084</name>
</gene>
<keyword evidence="7" id="KW-1185">Reference proteome</keyword>
<dbReference type="RefSeq" id="XP_024665409.1">
    <property type="nucleotide sequence ID" value="XM_024809641.1"/>
</dbReference>
<feature type="transmembrane region" description="Helical" evidence="5">
    <location>
        <begin position="457"/>
        <end position="476"/>
    </location>
</feature>
<comment type="caution">
    <text evidence="6">The sequence shown here is derived from an EMBL/GenBank/DDBJ whole genome shotgun (WGS) entry which is preliminary data.</text>
</comment>
<protein>
    <recommendedName>
        <fullName evidence="8">Major facilitator superfamily (MFS) profile domain-containing protein</fullName>
    </recommendedName>
</protein>
<organism evidence="6 7">
    <name type="scientific">Wickerhamiella sorbophila</name>
    <dbReference type="NCBI Taxonomy" id="45607"/>
    <lineage>
        <taxon>Eukaryota</taxon>
        <taxon>Fungi</taxon>
        <taxon>Dikarya</taxon>
        <taxon>Ascomycota</taxon>
        <taxon>Saccharomycotina</taxon>
        <taxon>Dipodascomycetes</taxon>
        <taxon>Dipodascales</taxon>
        <taxon>Trichomonascaceae</taxon>
        <taxon>Wickerhamiella</taxon>
    </lineage>
</organism>
<dbReference type="PANTHER" id="PTHR23507">
    <property type="entry name" value="ZGC:174356"/>
    <property type="match status" value="1"/>
</dbReference>
<feature type="transmembrane region" description="Helical" evidence="5">
    <location>
        <begin position="289"/>
        <end position="311"/>
    </location>
</feature>
<dbReference type="OrthoDB" id="3026777at2759"/>
<name>A0A2T0FKE0_9ASCO</name>
<keyword evidence="2 5" id="KW-0812">Transmembrane</keyword>
<sequence>MSSLQLDEEMLESQRDRILFSPDPELEPLTPGLSKHKHPRRVFGYIPLMILYIISIVMTATATLDVIYYLVCFSEGVETAHCLTSEVVGEKVASYMSYSSILCGTVRVFVGTIMSRWSDRIGRKPVLILCFSVSVVAKSLEYFMVFGKAEPVYYMWLLLPSIIAELGGSVSYMSAASVSYVSDLVEDSVNRTKLVAMLEGSFFAALAFSPTLGSIVLRNVGLQNLYFVSLCLSVLVVILVAAFMKESLHEKLQTSNKAVQKQQTGTLNTLKPLLFHNVKDPLARRNARIFLVCSLLGTEFAMSFLPIVLLYPKRLFQWSAVEMGYLITSMSSTRTLMFVVAFPFLYTQIRKLVTVHQAQIDRADVILLRLNMILTFAGYFLMGRSTTAPHFVASAILDASSSIGGPALKGGFLKHVPQGQFGTFMGAYQLLTNMFLVVTPSLFLQIYHWAYERRPSLPFELVSLLFLGLLAISFLLKPVR</sequence>
<dbReference type="InterPro" id="IPR036259">
    <property type="entry name" value="MFS_trans_sf"/>
</dbReference>
<dbReference type="PANTHER" id="PTHR23507:SF1">
    <property type="entry name" value="FI18259P1-RELATED"/>
    <property type="match status" value="1"/>
</dbReference>
<evidence type="ECO:0000313" key="7">
    <source>
        <dbReference type="Proteomes" id="UP000238350"/>
    </source>
</evidence>
<evidence type="ECO:0000256" key="3">
    <source>
        <dbReference type="ARBA" id="ARBA00022989"/>
    </source>
</evidence>
<dbReference type="InterPro" id="IPR011701">
    <property type="entry name" value="MFS"/>
</dbReference>
<evidence type="ECO:0000256" key="1">
    <source>
        <dbReference type="ARBA" id="ARBA00004141"/>
    </source>
</evidence>
<feature type="transmembrane region" description="Helical" evidence="5">
    <location>
        <begin position="323"/>
        <end position="346"/>
    </location>
</feature>
<dbReference type="Proteomes" id="UP000238350">
    <property type="component" value="Unassembled WGS sequence"/>
</dbReference>
<dbReference type="AlphaFoldDB" id="A0A2T0FKE0"/>
<feature type="transmembrane region" description="Helical" evidence="5">
    <location>
        <begin position="126"/>
        <end position="147"/>
    </location>
</feature>
<evidence type="ECO:0008006" key="8">
    <source>
        <dbReference type="Google" id="ProtNLM"/>
    </source>
</evidence>
<feature type="transmembrane region" description="Helical" evidence="5">
    <location>
        <begin position="95"/>
        <end position="114"/>
    </location>
</feature>
<evidence type="ECO:0000256" key="5">
    <source>
        <dbReference type="SAM" id="Phobius"/>
    </source>
</evidence>
<feature type="transmembrane region" description="Helical" evidence="5">
    <location>
        <begin position="225"/>
        <end position="244"/>
    </location>
</feature>
<dbReference type="SUPFAM" id="SSF103473">
    <property type="entry name" value="MFS general substrate transporter"/>
    <property type="match status" value="1"/>
</dbReference>